<reference evidence="4" key="1">
    <citation type="submission" date="2016-09" db="EMBL/GenBank/DDBJ databases">
        <authorList>
            <person name="Koehorst J."/>
        </authorList>
    </citation>
    <scope>NUCLEOTIDE SEQUENCE [LARGE SCALE GENOMIC DNA]</scope>
</reference>
<evidence type="ECO:0000313" key="4">
    <source>
        <dbReference type="Proteomes" id="UP000176204"/>
    </source>
</evidence>
<dbReference type="KEGG" id="agl:PYTT_1807"/>
<dbReference type="STRING" id="1679444.PYTT_1807"/>
<keyword evidence="4" id="KW-1185">Reference proteome</keyword>
<sequence>MKKFLLFLLLPLCLFVAQSPAAPLPDGCEQAIVGAADGWNSSHVVLSLLEKRGGQWQMVKGPFSGRLGEAGLVWGLGRHPLPKGATVKREGDDRSPAGVFDVGGIWATQSDLKFNRRIPFVKVGPSDLWVSDVKSPLYNRHVRLDHPARTSWELNEQMKLNDHAHSIKLLICHNTENVQGCPIPGRGSSIFFHIWRGAGKYPTAGCTTMSEENLRAVLAWLDPKKKPVYILMPRDEYMRYRSAWGLP</sequence>
<dbReference type="Proteomes" id="UP000176204">
    <property type="component" value="Chromosome I"/>
</dbReference>
<dbReference type="Pfam" id="PF03734">
    <property type="entry name" value="YkuD"/>
    <property type="match status" value="1"/>
</dbReference>
<dbReference type="PANTHER" id="PTHR38589">
    <property type="entry name" value="BLR0621 PROTEIN"/>
    <property type="match status" value="1"/>
</dbReference>
<feature type="domain" description="L,D-TPase catalytic" evidence="2">
    <location>
        <begin position="87"/>
        <end position="230"/>
    </location>
</feature>
<dbReference type="PANTHER" id="PTHR38589:SF1">
    <property type="entry name" value="BLR0621 PROTEIN"/>
    <property type="match status" value="1"/>
</dbReference>
<gene>
    <name evidence="3" type="ORF">PYTT_1807</name>
</gene>
<dbReference type="GO" id="GO:0016740">
    <property type="term" value="F:transferase activity"/>
    <property type="evidence" value="ECO:0007669"/>
    <property type="project" value="InterPro"/>
</dbReference>
<protein>
    <recommendedName>
        <fullName evidence="2">L,D-TPase catalytic domain-containing protein</fullName>
    </recommendedName>
</protein>
<proteinExistence type="predicted"/>
<dbReference type="OrthoDB" id="186490at2"/>
<dbReference type="AlphaFoldDB" id="A0A1C7P941"/>
<feature type="signal peptide" evidence="1">
    <location>
        <begin position="1"/>
        <end position="21"/>
    </location>
</feature>
<name>A0A1C7P941_9BACT</name>
<accession>A0A1C7P941</accession>
<dbReference type="RefSeq" id="WP_067777774.1">
    <property type="nucleotide sequence ID" value="NZ_LIGX01000041.1"/>
</dbReference>
<feature type="chain" id="PRO_5014266413" description="L,D-TPase catalytic domain-containing protein" evidence="1">
    <location>
        <begin position="22"/>
        <end position="247"/>
    </location>
</feature>
<organism evidence="3 4">
    <name type="scientific">Akkermansia glycaniphila</name>
    <dbReference type="NCBI Taxonomy" id="1679444"/>
    <lineage>
        <taxon>Bacteria</taxon>
        <taxon>Pseudomonadati</taxon>
        <taxon>Verrucomicrobiota</taxon>
        <taxon>Verrucomicrobiia</taxon>
        <taxon>Verrucomicrobiales</taxon>
        <taxon>Akkermansiaceae</taxon>
        <taxon>Akkermansia</taxon>
    </lineage>
</organism>
<dbReference type="InterPro" id="IPR005490">
    <property type="entry name" value="LD_TPept_cat_dom"/>
</dbReference>
<dbReference type="EMBL" id="LT629973">
    <property type="protein sequence ID" value="SEH93026.1"/>
    <property type="molecule type" value="Genomic_DNA"/>
</dbReference>
<evidence type="ECO:0000313" key="3">
    <source>
        <dbReference type="EMBL" id="SEH93026.1"/>
    </source>
</evidence>
<evidence type="ECO:0000256" key="1">
    <source>
        <dbReference type="SAM" id="SignalP"/>
    </source>
</evidence>
<keyword evidence="1" id="KW-0732">Signal</keyword>
<evidence type="ECO:0000259" key="2">
    <source>
        <dbReference type="Pfam" id="PF03734"/>
    </source>
</evidence>